<feature type="region of interest" description="Disordered" evidence="1">
    <location>
        <begin position="61"/>
        <end position="93"/>
    </location>
</feature>
<reference evidence="2 3" key="1">
    <citation type="journal article" date="2015" name="PLoS Pathog.">
        <title>Leptomonas seymouri: Adaptations to the Dixenous Life Cycle Analyzed by Genome Sequencing, Transcriptome Profiling and Co-infection with Leishmania donovani.</title>
        <authorList>
            <person name="Kraeva N."/>
            <person name="Butenko A."/>
            <person name="Hlavacova J."/>
            <person name="Kostygov A."/>
            <person name="Myskova J."/>
            <person name="Grybchuk D."/>
            <person name="Lestinova T."/>
            <person name="Votypka J."/>
            <person name="Volf P."/>
            <person name="Opperdoes F."/>
            <person name="Flegontov P."/>
            <person name="Lukes J."/>
            <person name="Yurchenko V."/>
        </authorList>
    </citation>
    <scope>NUCLEOTIDE SEQUENCE [LARGE SCALE GENOMIC DNA]</scope>
    <source>
        <strain evidence="2 3">ATCC 30220</strain>
    </source>
</reference>
<keyword evidence="3" id="KW-1185">Reference proteome</keyword>
<sequence length="405" mass="44237">MSSSLPSALHRQQLIEIYEKHAPDKLKTVDDLLQRFAGREEALVRAVQRKYAPDAQCAALPIPPPHREPSPAVNVSQEESAVEKTPLRSTGVECASRSPSELIVATKAVPLPKGATTECNSEVSSISSYHARLTRIYEAHAPLRVSRVTHELEKYKGREQEVIEAAVARFGPEPPVPPVTPTAPECSDKMNVSTMPTSASLNSSSALALQSSDFRVRALELYLRYDPSKAHKVDAQLLRFQGQEEAYLRSLERKLREGSRVREDESLTAEGGPSALSSNTPAALQAAKRSNEDSYEQRLMRIYEVYAPDKVHRAARQLERYPGREEEVIQAAVAKYGPEPTTVCGGRGAELQECQTEGQEPPKEAAKAAEDALGRSVTLGRSPAREGEAAEEGKPQEQAAVAARA</sequence>
<gene>
    <name evidence="2" type="ORF">ABL78_5422</name>
</gene>
<evidence type="ECO:0000313" key="2">
    <source>
        <dbReference type="EMBL" id="KPI85502.1"/>
    </source>
</evidence>
<evidence type="ECO:0000313" key="3">
    <source>
        <dbReference type="Proteomes" id="UP000038009"/>
    </source>
</evidence>
<dbReference type="Proteomes" id="UP000038009">
    <property type="component" value="Unassembled WGS sequence"/>
</dbReference>
<feature type="compositionally biased region" description="Basic and acidic residues" evidence="1">
    <location>
        <begin position="360"/>
        <end position="373"/>
    </location>
</feature>
<feature type="non-terminal residue" evidence="2">
    <location>
        <position position="405"/>
    </location>
</feature>
<dbReference type="VEuPathDB" id="TriTrypDB:Lsey_0183_0010"/>
<feature type="compositionally biased region" description="Basic and acidic residues" evidence="1">
    <location>
        <begin position="383"/>
        <end position="395"/>
    </location>
</feature>
<organism evidence="2 3">
    <name type="scientific">Leptomonas seymouri</name>
    <dbReference type="NCBI Taxonomy" id="5684"/>
    <lineage>
        <taxon>Eukaryota</taxon>
        <taxon>Discoba</taxon>
        <taxon>Euglenozoa</taxon>
        <taxon>Kinetoplastea</taxon>
        <taxon>Metakinetoplastina</taxon>
        <taxon>Trypanosomatida</taxon>
        <taxon>Trypanosomatidae</taxon>
        <taxon>Leishmaniinae</taxon>
        <taxon>Leptomonas</taxon>
    </lineage>
</organism>
<proteinExistence type="predicted"/>
<dbReference type="PANTHER" id="PTHR39666:SF1">
    <property type="entry name" value="NUCLEAR PORE COMPLEX NUP2_50_61 DOMAIN-CONTAINING PROTEIN"/>
    <property type="match status" value="1"/>
</dbReference>
<feature type="region of interest" description="Disordered" evidence="1">
    <location>
        <begin position="257"/>
        <end position="291"/>
    </location>
</feature>
<protein>
    <submittedName>
        <fullName evidence="2">Uncharacterized protein</fullName>
    </submittedName>
</protein>
<evidence type="ECO:0000256" key="1">
    <source>
        <dbReference type="SAM" id="MobiDB-lite"/>
    </source>
</evidence>
<name>A0A0N1I3I2_LEPSE</name>
<dbReference type="AlphaFoldDB" id="A0A0N1I3I2"/>
<comment type="caution">
    <text evidence="2">The sequence shown here is derived from an EMBL/GenBank/DDBJ whole genome shotgun (WGS) entry which is preliminary data.</text>
</comment>
<dbReference type="OrthoDB" id="277199at2759"/>
<feature type="region of interest" description="Disordered" evidence="1">
    <location>
        <begin position="355"/>
        <end position="405"/>
    </location>
</feature>
<accession>A0A0N1I3I2</accession>
<dbReference type="EMBL" id="LJSK01000183">
    <property type="protein sequence ID" value="KPI85502.1"/>
    <property type="molecule type" value="Genomic_DNA"/>
</dbReference>
<dbReference type="PANTHER" id="PTHR39666">
    <property type="entry name" value="RANBP2-TYPE DOMAIN-CONTAINING PROTEIN"/>
    <property type="match status" value="1"/>
</dbReference>